<dbReference type="Pfam" id="PF01171">
    <property type="entry name" value="ATP_bind_3"/>
    <property type="match status" value="1"/>
</dbReference>
<evidence type="ECO:0000256" key="6">
    <source>
        <dbReference type="ARBA" id="ARBA00048539"/>
    </source>
</evidence>
<keyword evidence="4" id="KW-0547">Nucleotide-binding</keyword>
<keyword evidence="11" id="KW-1185">Reference proteome</keyword>
<comment type="caution">
    <text evidence="9">The sequence shown here is derived from an EMBL/GenBank/DDBJ whole genome shotgun (WGS) entry which is preliminary data.</text>
</comment>
<sequence>MSPTTPAASPYAPSSRNSFLRLSSSSSSIHSGSILGGNSNKQQQQQQQHRTTALMALFLVILQFWKDHRQVLWEKVVRRPSQRLVDFLRTLSFPSNLLLHLHNNHNNNSNSNPSTAAVLCQTNYPNHNKNNNHNNDDNKQENTLSRVQENLRLIRSVLDYWFGQYSPDGSQKMLWMVAASSSLERQQTVDAEITNQFEQLLVELSSSSSSSSSSPSSSCCMSQQQQQQRFNDWVVDPDHLYGSRGKIAAIIVLDQFSRHILRYYQQQQQQLQQRTDHPFPFPISQSTFDQRALQASERLIQEHIQEINCGMIPLPMYIFALMPYRHASTIETVQYVQDCIEQAANRNVQMDAMLSRFRKATNRRMAVLQDEARRTGRAFSQHITNSNRHHNHHHHHAVSTTNTTNNNDNAGVTVEQFTDDDILETFPFHADRTTAIHHPVHKTMVQFLTEQGIHPSNSVPAAVIVSLSGGVDSMVIASVLAHLKQSCGYDQLHIIAVHIDYANRPESGAEADFVRRYCTAEYLNIDFYCRRIGEVTRGITARDDYERIARTIRYDSYREAVAKARAVLPNNNDRGAVVGVMLGHHRGDLRENVLSNAHKGCGPLDLSGMTAVSVNDGIVVYRPLLPLEKTSVLDYAHKFGVPYFKDTTPHWSTRGKLRNKLLPLLEEIYGDGCMNNLSNLAVESDECRSLLQKSIIGPFMDAIVRKPMGIIMDTTPWKDQPVFFWKFVLREALHSAKLGMFSDKSVQEFLKRVQAPKLKNAWLQCRRDYGVYLQEDGKVFVFYPTSFPWNNKKDPYGVEGRVIDCKCDKDWMVGPWNVRVETLDGSSFQDAAEEPTDWLAKRAVSSMENFMNGKIEYYLEVRAVSDTSHSPSLLVFGQFNKSNRPEAWKNSDLKIQSTLPLLCIDNANEDTNNQDTDGSPTTTTTLIRVSLELKV</sequence>
<dbReference type="HAMAP" id="MF_01161">
    <property type="entry name" value="tRNA_Ile_lys_synt"/>
    <property type="match status" value="1"/>
</dbReference>
<dbReference type="NCBIfam" id="TIGR02432">
    <property type="entry name" value="lysidine_TilS_N"/>
    <property type="match status" value="1"/>
</dbReference>
<reference evidence="9" key="2">
    <citation type="submission" date="2021-04" db="EMBL/GenBank/DDBJ databases">
        <authorList>
            <person name="Podell S."/>
        </authorList>
    </citation>
    <scope>NUCLEOTIDE SEQUENCE</scope>
    <source>
        <strain evidence="9">Hildebrandi</strain>
    </source>
</reference>
<dbReference type="GO" id="GO:0032267">
    <property type="term" value="F:tRNA(Ile)-lysidine synthase activity"/>
    <property type="evidence" value="ECO:0007669"/>
    <property type="project" value="UniProtKB-EC"/>
</dbReference>
<evidence type="ECO:0000256" key="2">
    <source>
        <dbReference type="ARBA" id="ARBA00022598"/>
    </source>
</evidence>
<dbReference type="GO" id="GO:0008033">
    <property type="term" value="P:tRNA processing"/>
    <property type="evidence" value="ECO:0007669"/>
    <property type="project" value="UniProtKB-KW"/>
</dbReference>
<dbReference type="PANTHER" id="PTHR43033">
    <property type="entry name" value="TRNA(ILE)-LYSIDINE SYNTHASE-RELATED"/>
    <property type="match status" value="1"/>
</dbReference>
<keyword evidence="3" id="KW-0819">tRNA processing</keyword>
<protein>
    <recommendedName>
        <fullName evidence="1">tRNA(Ile)-lysidine synthetase</fullName>
        <ecNumber evidence="1">6.3.4.19</ecNumber>
    </recommendedName>
</protein>
<evidence type="ECO:0000313" key="10">
    <source>
        <dbReference type="EMBL" id="KAG7349908.1"/>
    </source>
</evidence>
<keyword evidence="5" id="KW-0067">ATP-binding</keyword>
<name>A0A9K3P886_9STRA</name>
<dbReference type="EMBL" id="JAGRRH010000072">
    <property type="protein sequence ID" value="KAG7337842.1"/>
    <property type="molecule type" value="Genomic_DNA"/>
</dbReference>
<evidence type="ECO:0000259" key="8">
    <source>
        <dbReference type="Pfam" id="PF01171"/>
    </source>
</evidence>
<dbReference type="Pfam" id="PF06041">
    <property type="entry name" value="DUF924"/>
    <property type="match status" value="1"/>
</dbReference>
<dbReference type="EC" id="6.3.4.19" evidence="1"/>
<organism evidence="9 11">
    <name type="scientific">Nitzschia inconspicua</name>
    <dbReference type="NCBI Taxonomy" id="303405"/>
    <lineage>
        <taxon>Eukaryota</taxon>
        <taxon>Sar</taxon>
        <taxon>Stramenopiles</taxon>
        <taxon>Ochrophyta</taxon>
        <taxon>Bacillariophyta</taxon>
        <taxon>Bacillariophyceae</taxon>
        <taxon>Bacillariophycidae</taxon>
        <taxon>Bacillariales</taxon>
        <taxon>Bacillariaceae</taxon>
        <taxon>Nitzschia</taxon>
    </lineage>
</organism>
<proteinExistence type="inferred from homology"/>
<evidence type="ECO:0000313" key="11">
    <source>
        <dbReference type="Proteomes" id="UP000693970"/>
    </source>
</evidence>
<dbReference type="EMBL" id="JAGRRH010000019">
    <property type="protein sequence ID" value="KAG7349908.1"/>
    <property type="molecule type" value="Genomic_DNA"/>
</dbReference>
<accession>A0A9K3P886</accession>
<keyword evidence="2" id="KW-0436">Ligase</keyword>
<dbReference type="OrthoDB" id="434144at2759"/>
<evidence type="ECO:0000313" key="9">
    <source>
        <dbReference type="EMBL" id="KAG7337842.1"/>
    </source>
</evidence>
<dbReference type="PANTHER" id="PTHR43033:SF3">
    <property type="entry name" value="TRNA(ILE)-LYSIDINE SYNTHETASE"/>
    <property type="match status" value="1"/>
</dbReference>
<feature type="region of interest" description="Disordered" evidence="7">
    <location>
        <begin position="386"/>
        <end position="408"/>
    </location>
</feature>
<evidence type="ECO:0000256" key="1">
    <source>
        <dbReference type="ARBA" id="ARBA00013267"/>
    </source>
</evidence>
<evidence type="ECO:0000256" key="4">
    <source>
        <dbReference type="ARBA" id="ARBA00022741"/>
    </source>
</evidence>
<dbReference type="GO" id="GO:0005524">
    <property type="term" value="F:ATP binding"/>
    <property type="evidence" value="ECO:0007669"/>
    <property type="project" value="UniProtKB-KW"/>
</dbReference>
<feature type="domain" description="tRNA(Ile)-lysidine/2-thiocytidine synthase N-terminal" evidence="8">
    <location>
        <begin position="463"/>
        <end position="649"/>
    </location>
</feature>
<dbReference type="InterPro" id="IPR012094">
    <property type="entry name" value="tRNA_Ile_lys_synt"/>
</dbReference>
<feature type="compositionally biased region" description="Basic residues" evidence="7">
    <location>
        <begin position="387"/>
        <end position="397"/>
    </location>
</feature>
<dbReference type="InterPro" id="IPR011063">
    <property type="entry name" value="TilS/TtcA_N"/>
</dbReference>
<reference evidence="9" key="1">
    <citation type="journal article" date="2021" name="Sci. Rep.">
        <title>Diploid genomic architecture of Nitzschia inconspicua, an elite biomass production diatom.</title>
        <authorList>
            <person name="Oliver A."/>
            <person name="Podell S."/>
            <person name="Pinowska A."/>
            <person name="Traller J.C."/>
            <person name="Smith S.R."/>
            <person name="McClure R."/>
            <person name="Beliaev A."/>
            <person name="Bohutskyi P."/>
            <person name="Hill E.A."/>
            <person name="Rabines A."/>
            <person name="Zheng H."/>
            <person name="Allen L.Z."/>
            <person name="Kuo A."/>
            <person name="Grigoriev I.V."/>
            <person name="Allen A.E."/>
            <person name="Hazlebeck D."/>
            <person name="Allen E.E."/>
        </authorList>
    </citation>
    <scope>NUCLEOTIDE SEQUENCE</scope>
    <source>
        <strain evidence="9">Hildebrandi</strain>
    </source>
</reference>
<feature type="compositionally biased region" description="Low complexity" evidence="7">
    <location>
        <begin position="398"/>
        <end position="408"/>
    </location>
</feature>
<dbReference type="Proteomes" id="UP000693970">
    <property type="component" value="Unassembled WGS sequence"/>
</dbReference>
<dbReference type="InterPro" id="IPR012795">
    <property type="entry name" value="tRNA_Ile_lys_synt_N"/>
</dbReference>
<gene>
    <name evidence="10" type="ORF">IV203_012505</name>
    <name evidence="9" type="ORF">IV203_012727</name>
</gene>
<dbReference type="InterPro" id="IPR010323">
    <property type="entry name" value="DUF924"/>
</dbReference>
<comment type="catalytic activity">
    <reaction evidence="6">
        <text>cytidine(34) in tRNA(Ile2) + L-lysine + ATP = lysidine(34) in tRNA(Ile2) + AMP + diphosphate + H(+)</text>
        <dbReference type="Rhea" id="RHEA:43744"/>
        <dbReference type="Rhea" id="RHEA-COMP:10625"/>
        <dbReference type="Rhea" id="RHEA-COMP:10670"/>
        <dbReference type="ChEBI" id="CHEBI:15378"/>
        <dbReference type="ChEBI" id="CHEBI:30616"/>
        <dbReference type="ChEBI" id="CHEBI:32551"/>
        <dbReference type="ChEBI" id="CHEBI:33019"/>
        <dbReference type="ChEBI" id="CHEBI:82748"/>
        <dbReference type="ChEBI" id="CHEBI:83665"/>
        <dbReference type="ChEBI" id="CHEBI:456215"/>
        <dbReference type="EC" id="6.3.4.19"/>
    </reaction>
</comment>
<dbReference type="AlphaFoldDB" id="A0A9K3P886"/>
<evidence type="ECO:0000256" key="7">
    <source>
        <dbReference type="SAM" id="MobiDB-lite"/>
    </source>
</evidence>
<evidence type="ECO:0000256" key="3">
    <source>
        <dbReference type="ARBA" id="ARBA00022694"/>
    </source>
</evidence>
<dbReference type="CDD" id="cd01992">
    <property type="entry name" value="TilS_N"/>
    <property type="match status" value="1"/>
</dbReference>
<evidence type="ECO:0000256" key="5">
    <source>
        <dbReference type="ARBA" id="ARBA00022840"/>
    </source>
</evidence>